<dbReference type="EMBL" id="ACPB03015451">
    <property type="status" value="NOT_ANNOTATED_CDS"/>
    <property type="molecule type" value="Genomic_DNA"/>
</dbReference>
<dbReference type="eggNOG" id="KOG3585">
    <property type="taxonomic scope" value="Eukaryota"/>
</dbReference>
<name>T1HFC9_RHOPR</name>
<dbReference type="Proteomes" id="UP000015103">
    <property type="component" value="Unassembled WGS sequence"/>
</dbReference>
<dbReference type="EnsemblMetazoa" id="RPRC002751-RA">
    <property type="protein sequence ID" value="RPRC002751-PA"/>
    <property type="gene ID" value="RPRC002751"/>
</dbReference>
<proteinExistence type="predicted"/>
<dbReference type="VEuPathDB" id="VectorBase:RPRC002751"/>
<evidence type="ECO:0000313" key="2">
    <source>
        <dbReference type="EnsemblMetazoa" id="RPRC002751-PA"/>
    </source>
</evidence>
<protein>
    <submittedName>
        <fullName evidence="2">DUF4801 domain-containing protein</fullName>
    </submittedName>
</protein>
<sequence>MAESLHNTVLVLRQMYYFLCLDRTIDIMDLKVSGKMDWESSEMCRDSIAVLPETDPLAISATDRCLNMSWIQYKRFIGSSPKKYMNKNLQNKERLKDRFIGEYQIGNNGHSNKNPIKNNEYIREFLDDIILKKDDLNSMNNRLNIKSDSFLSVQEMTVTFNIGPSFIHLNSVNHFTGRKFNYLFNSYNRINNRQPIINRTTTERITDKHCNKNRLNNPRTNTIIKLNVYRNNCLCENCLIDTYLLLGNQSIELYLELLNVLNMDCCKAWDLEWVRILTEQLNIFFSCYKDGIFYERLLESASICAKLLLVKNCKYDLLEFKYSYYQFYNSLFNSNTSIVQNNNNKNNDSNSSHSHKISTKFITTGKEELECIDGIAFLTFKTEKDMAEYTNLETNYWNRLKIIDHNTPIVINNTNNNNNNDDDDDNEIIPTKTTDITKIKGWRNKLFTSYNKSVKTNNSNNKNNDDNNELTKQILEKMAENFLNNQLPEEDNMSVIAKLQDMGVKCEKDKTDVANPKEEKLVVTKVEVQEDIPSEDITGKLFDCKVKNSVFESDALDEFLKNNSTLNISYEIPTLHAAEKLKHRQSPPTVSQTIVNTSLQRNNVNCESSPLDVDCEVNLKQIGLVKSPEAVQDRHDFEEITIKHENLEKIQELSPKLTRAAHRNSQNSNPRYIWVQGRPIQVVNGIKDDDMITKSARNLKLPQVAAKSSVKRSKESQTDFQNQDLKENVQLIHDFSLDHEDMFEVDIKRPRLLTNVADSENDCIPREFEAPNNFLPSLIPVLHNCTKLNTYLCNCRQFSLGMILTIGRRRYLSKIAADNLALLNGNDKVISERMATIAASAVFTTQVQMVVCINYKPRILKTTTADNTLLFQKSILTRIVVPVVSKEIVNAVKNWDQKLAYDRLAQTIPMSNSREDVDPQVTDVVNKILDYVEEKLAFKDIPYDPLYLPKTTESPKKIKKEKQPKSNSKIVRELRRLINVSIIDESDTNSVKVETRSCCGNEYCIKGCICNSLNNKMQFPLHCGRIACMFDCKCNNREVYENNVLKADQLSDIVLAKEEMTWHQTIIRSEDRVEIMNTVDKSKREKKLPTRFRNNVLLGREMCPTGTPSEAAEQETALPEPQPVSGSKTIMDQVKCDSKSYTNFRGESIKKQIIKRRLAFCADMIKHRRTLADVFIWCGIHDKYNCLCVSWICR</sequence>
<dbReference type="STRING" id="13249.T1HFC9"/>
<keyword evidence="3" id="KW-1185">Reference proteome</keyword>
<dbReference type="EMBL" id="ACPB03015452">
    <property type="status" value="NOT_ANNOTATED_CDS"/>
    <property type="molecule type" value="Genomic_DNA"/>
</dbReference>
<accession>T1HFC9</accession>
<dbReference type="Pfam" id="PF16059">
    <property type="entry name" value="MGA_dom"/>
    <property type="match status" value="1"/>
</dbReference>
<dbReference type="InParanoid" id="T1HFC9"/>
<organism evidence="2 3">
    <name type="scientific">Rhodnius prolixus</name>
    <name type="common">Triatomid bug</name>
    <dbReference type="NCBI Taxonomy" id="13249"/>
    <lineage>
        <taxon>Eukaryota</taxon>
        <taxon>Metazoa</taxon>
        <taxon>Ecdysozoa</taxon>
        <taxon>Arthropoda</taxon>
        <taxon>Hexapoda</taxon>
        <taxon>Insecta</taxon>
        <taxon>Pterygota</taxon>
        <taxon>Neoptera</taxon>
        <taxon>Paraneoptera</taxon>
        <taxon>Hemiptera</taxon>
        <taxon>Heteroptera</taxon>
        <taxon>Panheteroptera</taxon>
        <taxon>Cimicomorpha</taxon>
        <taxon>Reduviidae</taxon>
        <taxon>Triatominae</taxon>
        <taxon>Rhodnius</taxon>
    </lineage>
</organism>
<reference evidence="2" key="1">
    <citation type="submission" date="2015-05" db="UniProtKB">
        <authorList>
            <consortium name="EnsemblMetazoa"/>
        </authorList>
    </citation>
    <scope>IDENTIFICATION</scope>
</reference>
<evidence type="ECO:0000313" key="3">
    <source>
        <dbReference type="Proteomes" id="UP000015103"/>
    </source>
</evidence>
<dbReference type="HOGENOM" id="CLU_271510_0_0_1"/>
<dbReference type="InterPro" id="IPR032060">
    <property type="entry name" value="MGA_dom"/>
</dbReference>
<dbReference type="AlphaFoldDB" id="T1HFC9"/>
<feature type="domain" description="MGA conserved" evidence="1">
    <location>
        <begin position="997"/>
        <end position="1037"/>
    </location>
</feature>
<evidence type="ECO:0000259" key="1">
    <source>
        <dbReference type="Pfam" id="PF16059"/>
    </source>
</evidence>